<dbReference type="InterPro" id="IPR051218">
    <property type="entry name" value="Sec_MonoDiacylglyc_Lipase"/>
</dbReference>
<dbReference type="EMBL" id="MN448270">
    <property type="protein sequence ID" value="QFG73737.1"/>
    <property type="molecule type" value="Genomic_DNA"/>
</dbReference>
<dbReference type="Gene3D" id="3.40.50.1820">
    <property type="entry name" value="alpha/beta hydrolase"/>
    <property type="match status" value="1"/>
</dbReference>
<dbReference type="CDD" id="cd00519">
    <property type="entry name" value="Lipase_3"/>
    <property type="match status" value="1"/>
</dbReference>
<sequence>MSDSNIPFQDIHEMSRFSYLVYNYVKYWNIQNLDALDDFLQNESSNENLNDFSRETLKQIRNIYPKSRIIKFITNKADMQCCIGENPHLNRCTIVFRGTESKRDWLYNLMVCKHQKNGTYFHRGFYRQLIKDGSFDSIVSTVQNTNKNTKWFLTGHSLGGALAVLAGYLLAIEFPELDFTIVSLGAPKIGGKSFKRAFDAQTNLHYYRLTNPKDIICKLPFFAYTHVGCLVNYNSDTRKFSTNLQTTTSNLLNISSHKIEKYVQRLDR</sequence>
<dbReference type="Pfam" id="PF01764">
    <property type="entry name" value="Lipase_3"/>
    <property type="match status" value="1"/>
</dbReference>
<feature type="domain" description="Fungal lipase-type" evidence="1">
    <location>
        <begin position="94"/>
        <end position="222"/>
    </location>
</feature>
<organism evidence="2">
    <name type="scientific">Megaviridae environmental sample</name>
    <dbReference type="NCBI Taxonomy" id="1737588"/>
    <lineage>
        <taxon>Viruses</taxon>
        <taxon>Varidnaviria</taxon>
        <taxon>Bamfordvirae</taxon>
        <taxon>Nucleocytoviricota</taxon>
        <taxon>Megaviricetes</taxon>
        <taxon>Imitervirales</taxon>
        <taxon>Mimiviridae</taxon>
        <taxon>environmental samples</taxon>
    </lineage>
</organism>
<name>A0A5J6VHT9_9VIRU</name>
<accession>A0A5J6VHT9</accession>
<dbReference type="GO" id="GO:0006629">
    <property type="term" value="P:lipid metabolic process"/>
    <property type="evidence" value="ECO:0007669"/>
    <property type="project" value="InterPro"/>
</dbReference>
<dbReference type="InterPro" id="IPR029058">
    <property type="entry name" value="AB_hydrolase_fold"/>
</dbReference>
<dbReference type="PANTHER" id="PTHR45856">
    <property type="entry name" value="ALPHA/BETA-HYDROLASES SUPERFAMILY PROTEIN"/>
    <property type="match status" value="1"/>
</dbReference>
<dbReference type="PANTHER" id="PTHR45856:SF24">
    <property type="entry name" value="FUNGAL LIPASE-LIKE DOMAIN-CONTAINING PROTEIN"/>
    <property type="match status" value="1"/>
</dbReference>
<protein>
    <submittedName>
        <fullName evidence="2">Lipase</fullName>
    </submittedName>
</protein>
<reference evidence="2" key="1">
    <citation type="journal article" date="2019" name="Philos. Trans. R. Soc. Lond., B, Biol. Sci.">
        <title>Targeted metagenomic recovery of four divergent viruses reveals shared and distinctive characteristics of giant viruses of marine eukaryotes.</title>
        <authorList>
            <person name="Needham D.M."/>
            <person name="Poirier C."/>
            <person name="Hehenberger E."/>
            <person name="Jimenez V."/>
            <person name="Swalwell J.E."/>
            <person name="Santoro A.E."/>
            <person name="Worden A.Z."/>
        </authorList>
    </citation>
    <scope>NUCLEOTIDE SEQUENCE</scope>
    <source>
        <strain evidence="2">OPacV-662</strain>
    </source>
</reference>
<proteinExistence type="predicted"/>
<dbReference type="SUPFAM" id="SSF53474">
    <property type="entry name" value="alpha/beta-Hydrolases"/>
    <property type="match status" value="1"/>
</dbReference>
<dbReference type="InterPro" id="IPR002921">
    <property type="entry name" value="Fungal_lipase-type"/>
</dbReference>
<evidence type="ECO:0000313" key="2">
    <source>
        <dbReference type="EMBL" id="QFG73737.1"/>
    </source>
</evidence>
<evidence type="ECO:0000259" key="1">
    <source>
        <dbReference type="Pfam" id="PF01764"/>
    </source>
</evidence>